<accession>A0A316W4Z0</accession>
<keyword evidence="4" id="KW-0812">Transmembrane</keyword>
<dbReference type="GO" id="GO:0050295">
    <property type="term" value="F:steryl-beta-glucosidase activity"/>
    <property type="evidence" value="ECO:0007669"/>
    <property type="project" value="TreeGrafter"/>
</dbReference>
<dbReference type="GeneID" id="37039157"/>
<evidence type="ECO:0000256" key="2">
    <source>
        <dbReference type="ARBA" id="ARBA00022801"/>
    </source>
</evidence>
<evidence type="ECO:0000313" key="7">
    <source>
        <dbReference type="Proteomes" id="UP000245783"/>
    </source>
</evidence>
<protein>
    <submittedName>
        <fullName evidence="6">Glycoside hydrolase</fullName>
    </submittedName>
</protein>
<organism evidence="6 7">
    <name type="scientific">Ceraceosorus guamensis</name>
    <dbReference type="NCBI Taxonomy" id="1522189"/>
    <lineage>
        <taxon>Eukaryota</taxon>
        <taxon>Fungi</taxon>
        <taxon>Dikarya</taxon>
        <taxon>Basidiomycota</taxon>
        <taxon>Ustilaginomycotina</taxon>
        <taxon>Exobasidiomycetes</taxon>
        <taxon>Ceraceosorales</taxon>
        <taxon>Ceraceosoraceae</taxon>
        <taxon>Ceraceosorus</taxon>
    </lineage>
</organism>
<dbReference type="InterPro" id="IPR017853">
    <property type="entry name" value="GH"/>
</dbReference>
<evidence type="ECO:0000256" key="4">
    <source>
        <dbReference type="SAM" id="Phobius"/>
    </source>
</evidence>
<dbReference type="RefSeq" id="XP_025371358.1">
    <property type="nucleotide sequence ID" value="XM_025517287.1"/>
</dbReference>
<keyword evidence="2 6" id="KW-0378">Hydrolase</keyword>
<feature type="transmembrane region" description="Helical" evidence="4">
    <location>
        <begin position="800"/>
        <end position="817"/>
    </location>
</feature>
<name>A0A316W4Z0_9BASI</name>
<dbReference type="InterPro" id="IPR013780">
    <property type="entry name" value="Glyco_hydro_b"/>
</dbReference>
<feature type="domain" description="Glycoside hydrolase family 5 C-terminal" evidence="5">
    <location>
        <begin position="685"/>
        <end position="772"/>
    </location>
</feature>
<proteinExistence type="inferred from homology"/>
<dbReference type="PANTHER" id="PTHR31308">
    <property type="match status" value="1"/>
</dbReference>
<dbReference type="STRING" id="1522189.A0A316W4Z0"/>
<dbReference type="PANTHER" id="PTHR31308:SF5">
    <property type="entry name" value="ERGOSTERYL-BETA-GLUCOSIDASE"/>
    <property type="match status" value="1"/>
</dbReference>
<dbReference type="InterPro" id="IPR041036">
    <property type="entry name" value="GH5_C"/>
</dbReference>
<gene>
    <name evidence="6" type="ORF">IE81DRAFT_37580</name>
</gene>
<evidence type="ECO:0000256" key="3">
    <source>
        <dbReference type="ARBA" id="ARBA00023295"/>
    </source>
</evidence>
<dbReference type="AlphaFoldDB" id="A0A316W4Z0"/>
<dbReference type="Gene3D" id="2.60.40.1180">
    <property type="entry name" value="Golgi alpha-mannosidase II"/>
    <property type="match status" value="1"/>
</dbReference>
<keyword evidence="4" id="KW-0472">Membrane</keyword>
<dbReference type="GO" id="GO:1904462">
    <property type="term" value="P:ergosteryl 3-beta-D-glucoside catabolic process"/>
    <property type="evidence" value="ECO:0007669"/>
    <property type="project" value="TreeGrafter"/>
</dbReference>
<comment type="similarity">
    <text evidence="1">Belongs to the glycosyl hydrolase 5 (cellulase A) family.</text>
</comment>
<evidence type="ECO:0000313" key="6">
    <source>
        <dbReference type="EMBL" id="PWN44198.1"/>
    </source>
</evidence>
<reference evidence="6 7" key="1">
    <citation type="journal article" date="2018" name="Mol. Biol. Evol.">
        <title>Broad Genomic Sampling Reveals a Smut Pathogenic Ancestry of the Fungal Clade Ustilaginomycotina.</title>
        <authorList>
            <person name="Kijpornyongpan T."/>
            <person name="Mondo S.J."/>
            <person name="Barry K."/>
            <person name="Sandor L."/>
            <person name="Lee J."/>
            <person name="Lipzen A."/>
            <person name="Pangilinan J."/>
            <person name="LaButti K."/>
            <person name="Hainaut M."/>
            <person name="Henrissat B."/>
            <person name="Grigoriev I.V."/>
            <person name="Spatafora J.W."/>
            <person name="Aime M.C."/>
        </authorList>
    </citation>
    <scope>NUCLEOTIDE SEQUENCE [LARGE SCALE GENOMIC DNA]</scope>
    <source>
        <strain evidence="6 7">MCA 4658</strain>
    </source>
</reference>
<keyword evidence="3" id="KW-0326">Glycosidase</keyword>
<dbReference type="Proteomes" id="UP000245783">
    <property type="component" value="Unassembled WGS sequence"/>
</dbReference>
<dbReference type="InterPro" id="IPR052066">
    <property type="entry name" value="Glycosphingolipid_Hydrolases"/>
</dbReference>
<dbReference type="OrthoDB" id="9971853at2759"/>
<dbReference type="EMBL" id="KZ819363">
    <property type="protein sequence ID" value="PWN44198.1"/>
    <property type="molecule type" value="Genomic_DNA"/>
</dbReference>
<evidence type="ECO:0000259" key="5">
    <source>
        <dbReference type="Pfam" id="PF18564"/>
    </source>
</evidence>
<evidence type="ECO:0000256" key="1">
    <source>
        <dbReference type="ARBA" id="ARBA00005641"/>
    </source>
</evidence>
<keyword evidence="4" id="KW-1133">Transmembrane helix</keyword>
<dbReference type="Pfam" id="PF18564">
    <property type="entry name" value="Glyco_hydro_5_C"/>
    <property type="match status" value="1"/>
</dbReference>
<dbReference type="Gene3D" id="3.20.20.80">
    <property type="entry name" value="Glycosidases"/>
    <property type="match status" value="2"/>
</dbReference>
<dbReference type="InParanoid" id="A0A316W4Z0"/>
<keyword evidence="7" id="KW-1185">Reference proteome</keyword>
<sequence length="834" mass="92943">MDIAREGKISSFEPLEYAAHDLSNVALGSTEALRVRESHVVDGHGRVIGLRGLNVSGGSKLPKRPETFSHIYNDDFWKHRSVDFVGRPFSVEEAPTHFARLQEWGHPLIRFLVTWESLAHSGPFELDQGYIAYLKELFELMPKYGIKAVVCAHQDVWSRFSGGSGAPGWTFEAAGLDIRAFKETGAAYVHSVASAGAPDKSQATSSEILSSSESKEVSGPFVWPSGYQKLAASTMATLFWAGDVFAWQLQVSPEAFSSTPSSPSARPQGLLPTQGEVSIQTLLQASYLHAFGSLADTIGDLEACLGFEPMNEPHRGLIGLHSWGNWKYETDLHIGHFPNALQSFALGAGYAQIVPYYVKSWPFPTRVSHKSLLDPKGKTAWLKDSSGRSFKQGAAAAPSPGDASCLWARHGAWAWDRERKKAIVLREDFFTKDPRPQTDHGKVEWYRDCWAPFVTTYAQRIRQRHANLLLLSEPIPNEYHPLWPSATLSQTDRQNLGSLALKQDYATKTIINVPRPEGFVFAPHFYDLNVLFSKVHSFYSVNVQGASRGMFILKALYFGAEGLRKNYEIQLKNIAEHAFLSLGKVPVLIGEVGIPFDVNDRLALTSGDYSVQSDLMDALIGAMEKNLLGYTLWNYNPDNTTEHGDNWLSEDFSVFCDEDKAKDKENYLSAKPLYKGGRALNAILRPYAAKTAGIPLSSEWDSSKLIFKFRWKNHPDLISANSEMARTSEFYLPRYWFEGTEFAVKLTDGSWVYDSSKQSLYVRHANDGLGVAHVLIVQALPGQKPRATFPRPSGMSIQDWTVIVSVVLALLVALYIGDRVYVYGLEKAKMHPEL</sequence>
<dbReference type="SUPFAM" id="SSF51445">
    <property type="entry name" value="(Trans)glycosidases"/>
    <property type="match status" value="1"/>
</dbReference>